<dbReference type="RefSeq" id="WP_231440075.1">
    <property type="nucleotide sequence ID" value="NZ_JAJOMB010000003.1"/>
</dbReference>
<evidence type="ECO:0000313" key="2">
    <source>
        <dbReference type="Proteomes" id="UP001138997"/>
    </source>
</evidence>
<proteinExistence type="predicted"/>
<keyword evidence="2" id="KW-1185">Reference proteome</keyword>
<organism evidence="1 2">
    <name type="scientific">Kineosporia babensis</name>
    <dbReference type="NCBI Taxonomy" id="499548"/>
    <lineage>
        <taxon>Bacteria</taxon>
        <taxon>Bacillati</taxon>
        <taxon>Actinomycetota</taxon>
        <taxon>Actinomycetes</taxon>
        <taxon>Kineosporiales</taxon>
        <taxon>Kineosporiaceae</taxon>
        <taxon>Kineosporia</taxon>
    </lineage>
</organism>
<reference evidence="1" key="1">
    <citation type="submission" date="2021-11" db="EMBL/GenBank/DDBJ databases">
        <title>Streptomyces corallinus and Kineosporia corallina sp. nov., two new coral-derived marine actinobacteria.</title>
        <authorList>
            <person name="Buangrab K."/>
            <person name="Sutthacheep M."/>
            <person name="Yeemin T."/>
            <person name="Harunari E."/>
            <person name="Igarashi Y."/>
            <person name="Sripreechasak P."/>
            <person name="Kanchanasin P."/>
            <person name="Tanasupawat S."/>
            <person name="Phongsopitanun W."/>
        </authorList>
    </citation>
    <scope>NUCLEOTIDE SEQUENCE</scope>
    <source>
        <strain evidence="1">JCM 31032</strain>
    </source>
</reference>
<dbReference type="EMBL" id="JAJOMB010000003">
    <property type="protein sequence ID" value="MCD5310899.1"/>
    <property type="molecule type" value="Genomic_DNA"/>
</dbReference>
<comment type="caution">
    <text evidence="1">The sequence shown here is derived from an EMBL/GenBank/DDBJ whole genome shotgun (WGS) entry which is preliminary data.</text>
</comment>
<gene>
    <name evidence="1" type="ORF">LR394_08330</name>
</gene>
<dbReference type="AlphaFoldDB" id="A0A9X1SSS5"/>
<accession>A0A9X1SSS5</accession>
<sequence>MRARILVVKASDGDPYFCPHAIADEITQENNPAYLLEQVEDFKQRYGNDYISHGFIDIEIPDSAIEAVTRQHVDAGVVDAQEVRSS</sequence>
<protein>
    <submittedName>
        <fullName evidence="1">Uncharacterized protein</fullName>
    </submittedName>
</protein>
<name>A0A9X1SSS5_9ACTN</name>
<evidence type="ECO:0000313" key="1">
    <source>
        <dbReference type="EMBL" id="MCD5310899.1"/>
    </source>
</evidence>
<dbReference type="Proteomes" id="UP001138997">
    <property type="component" value="Unassembled WGS sequence"/>
</dbReference>